<evidence type="ECO:0000256" key="2">
    <source>
        <dbReference type="ARBA" id="ARBA00005982"/>
    </source>
</evidence>
<dbReference type="AlphaFoldDB" id="A0A368UIG4"/>
<dbReference type="Gene3D" id="1.20.1250.20">
    <property type="entry name" value="MFS general substrate transporter like domains"/>
    <property type="match status" value="2"/>
</dbReference>
<feature type="transmembrane region" description="Helical" evidence="6">
    <location>
        <begin position="91"/>
        <end position="110"/>
    </location>
</feature>
<evidence type="ECO:0000256" key="5">
    <source>
        <dbReference type="ARBA" id="ARBA00023136"/>
    </source>
</evidence>
<evidence type="ECO:0000313" key="8">
    <source>
        <dbReference type="EnsemblPlants" id="RCW19504"/>
    </source>
</evidence>
<evidence type="ECO:0000313" key="7">
    <source>
        <dbReference type="EMBL" id="RCW19504.1"/>
    </source>
</evidence>
<evidence type="ECO:0000256" key="4">
    <source>
        <dbReference type="ARBA" id="ARBA00022989"/>
    </source>
</evidence>
<gene>
    <name evidence="7" type="ORF">GLYMA_02G022600</name>
</gene>
<feature type="transmembrane region" description="Helical" evidence="6">
    <location>
        <begin position="139"/>
        <end position="158"/>
    </location>
</feature>
<name>A0A368UIG4_SOYBN</name>
<dbReference type="OMA" id="CEMFTLV"/>
<dbReference type="Proteomes" id="UP000008827">
    <property type="component" value="Chromosome 2"/>
</dbReference>
<evidence type="ECO:0000256" key="6">
    <source>
        <dbReference type="SAM" id="Phobius"/>
    </source>
</evidence>
<sequence length="365" mass="40532">MVYLVKFFNLGQVGASNIIGIWSGVSNCIPLIGAAVADSYLGKFRTIAISSFRTLAGMLILTLTAWVPQFHPPRCTSDPSGQQVRLTPTTTQIAILILGLSWMAVGTGGIKPCSITFAIDQFDTTSSEGKKGVSNFFSWYYTAQTLVQLTSLTIIVYIQNKNWVLGFGTLGLLMVCAVILFFAGTRVYAYVPQSEAYFLVSHKFTNSRRLCIIQQVEVKCLIKILPIWASGILCFIPNAQQSTFPVSQAMKMDLHIGPHFEIPSASFSGLWKGEEGVHQFVLLGFCEVFTIVGHIEFYNSESPEKMKSVGNSLQYLLVAFSNYAGTLVNIVQKVTRRLGKTDWMNDDINNGRLDYYYFYFLIAGL</sequence>
<keyword evidence="5 6" id="KW-0472">Membrane</keyword>
<dbReference type="InParanoid" id="A0A368UIG4"/>
<evidence type="ECO:0008006" key="10">
    <source>
        <dbReference type="Google" id="ProtNLM"/>
    </source>
</evidence>
<feature type="transmembrane region" description="Helical" evidence="6">
    <location>
        <begin position="52"/>
        <end position="71"/>
    </location>
</feature>
<dbReference type="EMBL" id="CM000835">
    <property type="protein sequence ID" value="RCW19504.1"/>
    <property type="molecule type" value="Genomic_DNA"/>
</dbReference>
<dbReference type="SUPFAM" id="SSF103473">
    <property type="entry name" value="MFS general substrate transporter"/>
    <property type="match status" value="1"/>
</dbReference>
<feature type="transmembrane region" description="Helical" evidence="6">
    <location>
        <begin position="20"/>
        <end position="40"/>
    </location>
</feature>
<comment type="similarity">
    <text evidence="2">Belongs to the major facilitator superfamily. Proton-dependent oligopeptide transporter (POT/PTR) (TC 2.A.17) family.</text>
</comment>
<dbReference type="InterPro" id="IPR036259">
    <property type="entry name" value="MFS_trans_sf"/>
</dbReference>
<keyword evidence="3 6" id="KW-0812">Transmembrane</keyword>
<dbReference type="SMR" id="A0A368UIG4"/>
<protein>
    <recommendedName>
        <fullName evidence="10">Major facilitator superfamily (MFS) profile domain-containing protein</fullName>
    </recommendedName>
</protein>
<organism evidence="7">
    <name type="scientific">Glycine max</name>
    <name type="common">Soybean</name>
    <name type="synonym">Glycine hispida</name>
    <dbReference type="NCBI Taxonomy" id="3847"/>
    <lineage>
        <taxon>Eukaryota</taxon>
        <taxon>Viridiplantae</taxon>
        <taxon>Streptophyta</taxon>
        <taxon>Embryophyta</taxon>
        <taxon>Tracheophyta</taxon>
        <taxon>Spermatophyta</taxon>
        <taxon>Magnoliopsida</taxon>
        <taxon>eudicotyledons</taxon>
        <taxon>Gunneridae</taxon>
        <taxon>Pentapetalae</taxon>
        <taxon>rosids</taxon>
        <taxon>fabids</taxon>
        <taxon>Fabales</taxon>
        <taxon>Fabaceae</taxon>
        <taxon>Papilionoideae</taxon>
        <taxon>50 kb inversion clade</taxon>
        <taxon>NPAAA clade</taxon>
        <taxon>indigoferoid/millettioid clade</taxon>
        <taxon>Phaseoleae</taxon>
        <taxon>Glycine</taxon>
        <taxon>Glycine subgen. Soja</taxon>
    </lineage>
</organism>
<feature type="transmembrane region" description="Helical" evidence="6">
    <location>
        <begin position="280"/>
        <end position="300"/>
    </location>
</feature>
<dbReference type="Pfam" id="PF00854">
    <property type="entry name" value="PTR2"/>
    <property type="match status" value="2"/>
</dbReference>
<accession>A0A368UIG4</accession>
<evidence type="ECO:0000256" key="1">
    <source>
        <dbReference type="ARBA" id="ARBA00004141"/>
    </source>
</evidence>
<evidence type="ECO:0000256" key="3">
    <source>
        <dbReference type="ARBA" id="ARBA00022692"/>
    </source>
</evidence>
<reference evidence="8" key="3">
    <citation type="submission" date="2019-01" db="UniProtKB">
        <authorList>
            <consortium name="EnsemblPlants"/>
        </authorList>
    </citation>
    <scope>IDENTIFICATION</scope>
    <source>
        <strain evidence="8">Williams 82</strain>
    </source>
</reference>
<dbReference type="GO" id="GO:0016020">
    <property type="term" value="C:membrane"/>
    <property type="evidence" value="ECO:0007669"/>
    <property type="project" value="UniProtKB-SubCell"/>
</dbReference>
<dbReference type="Gramene" id="RCW19504">
    <property type="protein sequence ID" value="RCW19504"/>
    <property type="gene ID" value="GLYMA_02G022600"/>
</dbReference>
<dbReference type="GO" id="GO:0022857">
    <property type="term" value="F:transmembrane transporter activity"/>
    <property type="evidence" value="ECO:0007669"/>
    <property type="project" value="InterPro"/>
</dbReference>
<feature type="transmembrane region" description="Helical" evidence="6">
    <location>
        <begin position="164"/>
        <end position="183"/>
    </location>
</feature>
<keyword evidence="4 6" id="KW-1133">Transmembrane helix</keyword>
<dbReference type="InterPro" id="IPR000109">
    <property type="entry name" value="POT_fam"/>
</dbReference>
<keyword evidence="9" id="KW-1185">Reference proteome</keyword>
<dbReference type="EnsemblPlants" id="RCW19504">
    <property type="protein sequence ID" value="RCW19504"/>
    <property type="gene ID" value="GLYMA_02G022600"/>
</dbReference>
<reference evidence="7 8" key="1">
    <citation type="journal article" date="2010" name="Nature">
        <title>Genome sequence of the palaeopolyploid soybean.</title>
        <authorList>
            <person name="Schmutz J."/>
            <person name="Cannon S.B."/>
            <person name="Schlueter J."/>
            <person name="Ma J."/>
            <person name="Mitros T."/>
            <person name="Nelson W."/>
            <person name="Hyten D.L."/>
            <person name="Song Q."/>
            <person name="Thelen J.J."/>
            <person name="Cheng J."/>
            <person name="Xu D."/>
            <person name="Hellsten U."/>
            <person name="May G.D."/>
            <person name="Yu Y."/>
            <person name="Sakurai T."/>
            <person name="Umezawa T."/>
            <person name="Bhattacharyya M.K."/>
            <person name="Sandhu D."/>
            <person name="Valliyodan B."/>
            <person name="Lindquist E."/>
            <person name="Peto M."/>
            <person name="Grant D."/>
            <person name="Shu S."/>
            <person name="Goodstein D."/>
            <person name="Barry K."/>
            <person name="Futrell-Griggs M."/>
            <person name="Abernathy B."/>
            <person name="Du J."/>
            <person name="Tian Z."/>
            <person name="Zhu L."/>
            <person name="Gill N."/>
            <person name="Joshi T."/>
            <person name="Libault M."/>
            <person name="Sethuraman A."/>
            <person name="Zhang X.-C."/>
            <person name="Shinozaki K."/>
            <person name="Nguyen H.T."/>
            <person name="Wing R.A."/>
            <person name="Cregan P."/>
            <person name="Specht J."/>
            <person name="Grimwood J."/>
            <person name="Rokhsar D."/>
            <person name="Stacey G."/>
            <person name="Shoemaker R.C."/>
            <person name="Jackson S.A."/>
        </authorList>
    </citation>
    <scope>NUCLEOTIDE SEQUENCE [LARGE SCALE GENOMIC DNA]</scope>
    <source>
        <strain evidence="8">cv. Williams 82</strain>
        <tissue evidence="7">Callus</tissue>
    </source>
</reference>
<reference evidence="7" key="2">
    <citation type="submission" date="2018-07" db="EMBL/GenBank/DDBJ databases">
        <title>WGS assembly of Glycine max.</title>
        <authorList>
            <person name="Schmutz J."/>
            <person name="Cannon S."/>
            <person name="Schlueter J."/>
            <person name="Ma J."/>
            <person name="Mitros T."/>
            <person name="Nelson W."/>
            <person name="Hyten D."/>
            <person name="Song Q."/>
            <person name="Thelen J."/>
            <person name="Cheng J."/>
            <person name="Xu D."/>
            <person name="Hellsten U."/>
            <person name="May G."/>
            <person name="Yu Y."/>
            <person name="Sakurai T."/>
            <person name="Umezawa T."/>
            <person name="Bhattacharyya M."/>
            <person name="Sandhu D."/>
            <person name="Valliyodan B."/>
            <person name="Lindquist E."/>
            <person name="Peto M."/>
            <person name="Grant D."/>
            <person name="Shu S."/>
            <person name="Goodstein D."/>
            <person name="Barry K."/>
            <person name="Futrell-Griggs M."/>
            <person name="Abernathy B."/>
            <person name="Du J."/>
            <person name="Tian Z."/>
            <person name="Zhu L."/>
            <person name="Gill N."/>
            <person name="Joshi T."/>
            <person name="Libault M."/>
            <person name="Sethuraman A."/>
            <person name="Zhang X."/>
            <person name="Shinozaki K."/>
            <person name="Nguyen H."/>
            <person name="Wing R."/>
            <person name="Cregan P."/>
            <person name="Specht J."/>
            <person name="Grimwood J."/>
            <person name="Rokhsar D."/>
            <person name="Stacey G."/>
            <person name="Shoemaker R."/>
            <person name="Jackson S."/>
        </authorList>
    </citation>
    <scope>NUCLEOTIDE SEQUENCE</scope>
    <source>
        <tissue evidence="7">Callus</tissue>
    </source>
</reference>
<evidence type="ECO:0000313" key="9">
    <source>
        <dbReference type="Proteomes" id="UP000008827"/>
    </source>
</evidence>
<dbReference type="PANTHER" id="PTHR11654">
    <property type="entry name" value="OLIGOPEPTIDE TRANSPORTER-RELATED"/>
    <property type="match status" value="1"/>
</dbReference>
<feature type="transmembrane region" description="Helical" evidence="6">
    <location>
        <begin position="312"/>
        <end position="331"/>
    </location>
</feature>
<comment type="subcellular location">
    <subcellularLocation>
        <location evidence="1">Membrane</location>
        <topology evidence="1">Multi-pass membrane protein</topology>
    </subcellularLocation>
</comment>
<proteinExistence type="inferred from homology"/>